<evidence type="ECO:0000313" key="3">
    <source>
        <dbReference type="Proteomes" id="UP000502248"/>
    </source>
</evidence>
<keyword evidence="1" id="KW-0732">Signal</keyword>
<dbReference type="KEGG" id="cheb:HH215_05755"/>
<feature type="chain" id="PRO_5038540019" evidence="1">
    <location>
        <begin position="20"/>
        <end position="443"/>
    </location>
</feature>
<dbReference type="PROSITE" id="PS51257">
    <property type="entry name" value="PROKAR_LIPOPROTEIN"/>
    <property type="match status" value="1"/>
</dbReference>
<keyword evidence="3" id="KW-1185">Reference proteome</keyword>
<name>A0A7Z2ZL48_9BACL</name>
<proteinExistence type="predicted"/>
<evidence type="ECO:0000256" key="1">
    <source>
        <dbReference type="SAM" id="SignalP"/>
    </source>
</evidence>
<protein>
    <submittedName>
        <fullName evidence="2">Extracellular solute-binding protein</fullName>
    </submittedName>
</protein>
<dbReference type="Proteomes" id="UP000502248">
    <property type="component" value="Chromosome"/>
</dbReference>
<sequence length="443" mass="49569">MFKRKSLILLTLSSFLVLAACGGNAKENGKENGKAKDEVTELTWYLHAQYGREYFENDVIKPFQEKHPNIKIKATYTNDPEQQQKAELTAGAGPDILTSDGATTIREFAKVGYALPLDSYSKQYGWDKRFISWAYNPMTVDGKLIGVPGKYETEVVYYNKKLFADNGWETPKNYQELLSLSEAIAAKNIIPFAFGASDFRAANEWWFSLAYNATLGPDKVKQLLSGQIPWNGAESKQAIEKLVELWQKGYINNKQSQAITGDDATNLFLNGKAAMKMEGTWLLGTLTTKGADMDWGVFPMPSWSEGVETNLPLALGAAYGVNSKSKHPEEAALFLDYLVQPETAKKAIVGSGFQPINGIDLNSIEGIDKHYIEVADLMNDYSQRKATGYLSWTFWPPQTRVYTYDNIEAVFLKGLKLDAFLDNMEAAFQKDKEAGKLFEFAEK</sequence>
<dbReference type="InterPro" id="IPR006059">
    <property type="entry name" value="SBP"/>
</dbReference>
<dbReference type="PANTHER" id="PTHR43649">
    <property type="entry name" value="ARABINOSE-BINDING PROTEIN-RELATED"/>
    <property type="match status" value="1"/>
</dbReference>
<dbReference type="EMBL" id="CP051680">
    <property type="protein sequence ID" value="QJD82732.1"/>
    <property type="molecule type" value="Genomic_DNA"/>
</dbReference>
<dbReference type="SUPFAM" id="SSF53850">
    <property type="entry name" value="Periplasmic binding protein-like II"/>
    <property type="match status" value="1"/>
</dbReference>
<dbReference type="Pfam" id="PF01547">
    <property type="entry name" value="SBP_bac_1"/>
    <property type="match status" value="1"/>
</dbReference>
<reference evidence="2 3" key="1">
    <citation type="submission" date="2020-04" db="EMBL/GenBank/DDBJ databases">
        <title>Genome sequencing of novel species.</title>
        <authorList>
            <person name="Heo J."/>
            <person name="Kim S.-J."/>
            <person name="Kim J.-S."/>
            <person name="Hong S.-B."/>
            <person name="Kwon S.-W."/>
        </authorList>
    </citation>
    <scope>NUCLEOTIDE SEQUENCE [LARGE SCALE GENOMIC DNA]</scope>
    <source>
        <strain evidence="2 3">MFER-1</strain>
    </source>
</reference>
<dbReference type="Gene3D" id="3.40.190.10">
    <property type="entry name" value="Periplasmic binding protein-like II"/>
    <property type="match status" value="2"/>
</dbReference>
<gene>
    <name evidence="2" type="ORF">HH215_05755</name>
</gene>
<feature type="signal peptide" evidence="1">
    <location>
        <begin position="1"/>
        <end position="19"/>
    </location>
</feature>
<evidence type="ECO:0000313" key="2">
    <source>
        <dbReference type="EMBL" id="QJD82732.1"/>
    </source>
</evidence>
<accession>A0A7Z2ZL48</accession>
<organism evidence="2 3">
    <name type="scientific">Cohnella herbarum</name>
    <dbReference type="NCBI Taxonomy" id="2728023"/>
    <lineage>
        <taxon>Bacteria</taxon>
        <taxon>Bacillati</taxon>
        <taxon>Bacillota</taxon>
        <taxon>Bacilli</taxon>
        <taxon>Bacillales</taxon>
        <taxon>Paenibacillaceae</taxon>
        <taxon>Cohnella</taxon>
    </lineage>
</organism>
<dbReference type="InterPro" id="IPR050490">
    <property type="entry name" value="Bact_solute-bd_prot1"/>
</dbReference>
<dbReference type="RefSeq" id="WP_169279028.1">
    <property type="nucleotide sequence ID" value="NZ_CP051680.1"/>
</dbReference>
<dbReference type="AlphaFoldDB" id="A0A7Z2ZL48"/>